<dbReference type="Pfam" id="PF00106">
    <property type="entry name" value="adh_short"/>
    <property type="match status" value="1"/>
</dbReference>
<dbReference type="Gene3D" id="3.40.50.720">
    <property type="entry name" value="NAD(P)-binding Rossmann-like Domain"/>
    <property type="match status" value="1"/>
</dbReference>
<evidence type="ECO:0000313" key="5">
    <source>
        <dbReference type="EMBL" id="KAH6900568.1"/>
    </source>
</evidence>
<dbReference type="Proteomes" id="UP000777438">
    <property type="component" value="Unassembled WGS sequence"/>
</dbReference>
<dbReference type="CDD" id="cd05233">
    <property type="entry name" value="SDR_c"/>
    <property type="match status" value="1"/>
</dbReference>
<evidence type="ECO:0000256" key="2">
    <source>
        <dbReference type="ARBA" id="ARBA00022857"/>
    </source>
</evidence>
<dbReference type="GO" id="GO:0016491">
    <property type="term" value="F:oxidoreductase activity"/>
    <property type="evidence" value="ECO:0007669"/>
    <property type="project" value="UniProtKB-KW"/>
</dbReference>
<dbReference type="FunFam" id="3.40.50.720:FF:000084">
    <property type="entry name" value="Short-chain dehydrogenase reductase"/>
    <property type="match status" value="1"/>
</dbReference>
<dbReference type="AlphaFoldDB" id="A0A9P8WJ57"/>
<gene>
    <name evidence="5" type="ORF">B0T10DRAFT_471052</name>
</gene>
<dbReference type="EMBL" id="JAGPYM010000001">
    <property type="protein sequence ID" value="KAH6900568.1"/>
    <property type="molecule type" value="Genomic_DNA"/>
</dbReference>
<comment type="caution">
    <text evidence="5">The sequence shown here is derived from an EMBL/GenBank/DDBJ whole genome shotgun (WGS) entry which is preliminary data.</text>
</comment>
<dbReference type="PANTHER" id="PTHR24321:SF8">
    <property type="entry name" value="ESTRADIOL 17-BETA-DEHYDROGENASE 8-RELATED"/>
    <property type="match status" value="1"/>
</dbReference>
<dbReference type="PANTHER" id="PTHR24321">
    <property type="entry name" value="DEHYDROGENASES, SHORT CHAIN"/>
    <property type="match status" value="1"/>
</dbReference>
<evidence type="ECO:0000313" key="6">
    <source>
        <dbReference type="Proteomes" id="UP000777438"/>
    </source>
</evidence>
<dbReference type="InterPro" id="IPR036291">
    <property type="entry name" value="NAD(P)-bd_dom_sf"/>
</dbReference>
<dbReference type="PRINTS" id="PR00080">
    <property type="entry name" value="SDRFAMILY"/>
</dbReference>
<evidence type="ECO:0000256" key="1">
    <source>
        <dbReference type="ARBA" id="ARBA00006484"/>
    </source>
</evidence>
<organism evidence="5 6">
    <name type="scientific">Thelonectria olida</name>
    <dbReference type="NCBI Taxonomy" id="1576542"/>
    <lineage>
        <taxon>Eukaryota</taxon>
        <taxon>Fungi</taxon>
        <taxon>Dikarya</taxon>
        <taxon>Ascomycota</taxon>
        <taxon>Pezizomycotina</taxon>
        <taxon>Sordariomycetes</taxon>
        <taxon>Hypocreomycetidae</taxon>
        <taxon>Hypocreales</taxon>
        <taxon>Nectriaceae</taxon>
        <taxon>Thelonectria</taxon>
    </lineage>
</organism>
<dbReference type="PRINTS" id="PR00081">
    <property type="entry name" value="GDHRDH"/>
</dbReference>
<reference evidence="5 6" key="1">
    <citation type="journal article" date="2021" name="Nat. Commun.">
        <title>Genetic determinants of endophytism in the Arabidopsis root mycobiome.</title>
        <authorList>
            <person name="Mesny F."/>
            <person name="Miyauchi S."/>
            <person name="Thiergart T."/>
            <person name="Pickel B."/>
            <person name="Atanasova L."/>
            <person name="Karlsson M."/>
            <person name="Huettel B."/>
            <person name="Barry K.W."/>
            <person name="Haridas S."/>
            <person name="Chen C."/>
            <person name="Bauer D."/>
            <person name="Andreopoulos W."/>
            <person name="Pangilinan J."/>
            <person name="LaButti K."/>
            <person name="Riley R."/>
            <person name="Lipzen A."/>
            <person name="Clum A."/>
            <person name="Drula E."/>
            <person name="Henrissat B."/>
            <person name="Kohler A."/>
            <person name="Grigoriev I.V."/>
            <person name="Martin F.M."/>
            <person name="Hacquard S."/>
        </authorList>
    </citation>
    <scope>NUCLEOTIDE SEQUENCE [LARGE SCALE GENOMIC DNA]</scope>
    <source>
        <strain evidence="5 6">MPI-CAGE-CH-0241</strain>
    </source>
</reference>
<dbReference type="OrthoDB" id="47007at2759"/>
<evidence type="ECO:0000256" key="4">
    <source>
        <dbReference type="RuleBase" id="RU000363"/>
    </source>
</evidence>
<dbReference type="InterPro" id="IPR020904">
    <property type="entry name" value="Sc_DH/Rdtase_CS"/>
</dbReference>
<protein>
    <submittedName>
        <fullName evidence="5">Short chain dehydrogenase</fullName>
    </submittedName>
</protein>
<dbReference type="InterPro" id="IPR002347">
    <property type="entry name" value="SDR_fam"/>
</dbReference>
<comment type="similarity">
    <text evidence="1 4">Belongs to the short-chain dehydrogenases/reductases (SDR) family.</text>
</comment>
<sequence length="259" mass="27214">MALQGKTAIVTGSSGGLGQVIAKAFLDKGANVVICDVNPTRLSATADELKKEYQDRVFATEVDVSNEESVKKLIASTLETFQRLDVVVNNAGVMDHFDPAGSCDKALWDRVLAINLTGPFLVTKHAVQAMEKQGSGLIVNIGSNASHRGFSAGVAYTASKHGVVALTKNTAAYYGPRGVSCVALLLGAMETTNITEAFATGINQEGMALFRATEPGFVPGKTGLPTEDVAKYVLFLSEGDMGVNANGSCIVLNRNWPSA</sequence>
<accession>A0A9P8WJ57</accession>
<keyword evidence="2" id="KW-0521">NADP</keyword>
<proteinExistence type="inferred from homology"/>
<name>A0A9P8WJ57_9HYPO</name>
<keyword evidence="6" id="KW-1185">Reference proteome</keyword>
<dbReference type="PROSITE" id="PS00061">
    <property type="entry name" value="ADH_SHORT"/>
    <property type="match status" value="1"/>
</dbReference>
<evidence type="ECO:0000256" key="3">
    <source>
        <dbReference type="ARBA" id="ARBA00023002"/>
    </source>
</evidence>
<dbReference type="SUPFAM" id="SSF51735">
    <property type="entry name" value="NAD(P)-binding Rossmann-fold domains"/>
    <property type="match status" value="1"/>
</dbReference>
<keyword evidence="3" id="KW-0560">Oxidoreductase</keyword>